<evidence type="ECO:0000313" key="3">
    <source>
        <dbReference type="EMBL" id="EAX93920.1"/>
    </source>
</evidence>
<dbReference type="InParanoid" id="A2FME5"/>
<protein>
    <submittedName>
        <fullName evidence="3">Uncharacterized protein</fullName>
    </submittedName>
</protein>
<organism evidence="3 4">
    <name type="scientific">Trichomonas vaginalis (strain ATCC PRA-98 / G3)</name>
    <dbReference type="NCBI Taxonomy" id="412133"/>
    <lineage>
        <taxon>Eukaryota</taxon>
        <taxon>Metamonada</taxon>
        <taxon>Parabasalia</taxon>
        <taxon>Trichomonadida</taxon>
        <taxon>Trichomonadidae</taxon>
        <taxon>Trichomonas</taxon>
    </lineage>
</organism>
<reference evidence="3" key="1">
    <citation type="submission" date="2006-10" db="EMBL/GenBank/DDBJ databases">
        <authorList>
            <person name="Amadeo P."/>
            <person name="Zhao Q."/>
            <person name="Wortman J."/>
            <person name="Fraser-Liggett C."/>
            <person name="Carlton J."/>
        </authorList>
    </citation>
    <scope>NUCLEOTIDE SEQUENCE</scope>
    <source>
        <strain evidence="3">G3</strain>
    </source>
</reference>
<accession>A2FME5</accession>
<keyword evidence="4" id="KW-1185">Reference proteome</keyword>
<keyword evidence="2" id="KW-0812">Transmembrane</keyword>
<dbReference type="AlphaFoldDB" id="A2FME5"/>
<feature type="transmembrane region" description="Helical" evidence="2">
    <location>
        <begin position="106"/>
        <end position="123"/>
    </location>
</feature>
<feature type="transmembrane region" description="Helical" evidence="2">
    <location>
        <begin position="311"/>
        <end position="332"/>
    </location>
</feature>
<dbReference type="KEGG" id="tva:4751645"/>
<reference evidence="3" key="2">
    <citation type="journal article" date="2007" name="Science">
        <title>Draft genome sequence of the sexually transmitted pathogen Trichomonas vaginalis.</title>
        <authorList>
            <person name="Carlton J.M."/>
            <person name="Hirt R.P."/>
            <person name="Silva J.C."/>
            <person name="Delcher A.L."/>
            <person name="Schatz M."/>
            <person name="Zhao Q."/>
            <person name="Wortman J.R."/>
            <person name="Bidwell S.L."/>
            <person name="Alsmark U.C.M."/>
            <person name="Besteiro S."/>
            <person name="Sicheritz-Ponten T."/>
            <person name="Noel C.J."/>
            <person name="Dacks J.B."/>
            <person name="Foster P.G."/>
            <person name="Simillion C."/>
            <person name="Van de Peer Y."/>
            <person name="Miranda-Saavedra D."/>
            <person name="Barton G.J."/>
            <person name="Westrop G.D."/>
            <person name="Mueller S."/>
            <person name="Dessi D."/>
            <person name="Fiori P.L."/>
            <person name="Ren Q."/>
            <person name="Paulsen I."/>
            <person name="Zhang H."/>
            <person name="Bastida-Corcuera F.D."/>
            <person name="Simoes-Barbosa A."/>
            <person name="Brown M.T."/>
            <person name="Hayes R.D."/>
            <person name="Mukherjee M."/>
            <person name="Okumura C.Y."/>
            <person name="Schneider R."/>
            <person name="Smith A.J."/>
            <person name="Vanacova S."/>
            <person name="Villalvazo M."/>
            <person name="Haas B.J."/>
            <person name="Pertea M."/>
            <person name="Feldblyum T.V."/>
            <person name="Utterback T.R."/>
            <person name="Shu C.L."/>
            <person name="Osoegawa K."/>
            <person name="de Jong P.J."/>
            <person name="Hrdy I."/>
            <person name="Horvathova L."/>
            <person name="Zubacova Z."/>
            <person name="Dolezal P."/>
            <person name="Malik S.B."/>
            <person name="Logsdon J.M. Jr."/>
            <person name="Henze K."/>
            <person name="Gupta A."/>
            <person name="Wang C.C."/>
            <person name="Dunne R.L."/>
            <person name="Upcroft J.A."/>
            <person name="Upcroft P."/>
            <person name="White O."/>
            <person name="Salzberg S.L."/>
            <person name="Tang P."/>
            <person name="Chiu C.-H."/>
            <person name="Lee Y.-S."/>
            <person name="Embley T.M."/>
            <person name="Coombs G.H."/>
            <person name="Mottram J.C."/>
            <person name="Tachezy J."/>
            <person name="Fraser-Liggett C.M."/>
            <person name="Johnson P.J."/>
        </authorList>
    </citation>
    <scope>NUCLEOTIDE SEQUENCE [LARGE SCALE GENOMIC DNA]</scope>
    <source>
        <strain evidence="3">G3</strain>
    </source>
</reference>
<sequence>MLDVVTPPLNDEDAPADIETYERLKYIALYPFHIEYLALKGVLIELFFATRDFLLLPIFLIKNTKDPLKKQYNSVVALGLIVTCSIMHGLSITIEDAVALISNQKIYKIWAIYTIVIIMVRYTPKMHNMGYQAIRGALRLKRSLLGPIITKIICDSFEYSLYTLQAGTLIAGSGGKNNLFISAVLHIEFIIFKKFIPKATDGNPLVYEATNRILMWIAVLNHWQFGKYGECYIIILCEYLFAIIRFYFVAFSDEASNYEKKMEKCVKQAEAELNGIYKGPLSSSFYVYAPHESIALILTTFTRVGSYRFRFMSVIVLVAMVVISTFVPNIIFRKSDIDQDKKEKEDADAGDDGKPKEKKEKSPKKQKPEENDEKPEEKNENQTEEKNEKPEEKEGKVE</sequence>
<feature type="region of interest" description="Disordered" evidence="1">
    <location>
        <begin position="339"/>
        <end position="398"/>
    </location>
</feature>
<feature type="compositionally biased region" description="Basic and acidic residues" evidence="1">
    <location>
        <begin position="375"/>
        <end position="398"/>
    </location>
</feature>
<feature type="transmembrane region" description="Helical" evidence="2">
    <location>
        <begin position="72"/>
        <end position="94"/>
    </location>
</feature>
<feature type="transmembrane region" description="Helical" evidence="2">
    <location>
        <begin position="231"/>
        <end position="250"/>
    </location>
</feature>
<dbReference type="Proteomes" id="UP000001542">
    <property type="component" value="Unassembled WGS sequence"/>
</dbReference>
<evidence type="ECO:0000256" key="2">
    <source>
        <dbReference type="SAM" id="Phobius"/>
    </source>
</evidence>
<evidence type="ECO:0000256" key="1">
    <source>
        <dbReference type="SAM" id="MobiDB-lite"/>
    </source>
</evidence>
<proteinExistence type="predicted"/>
<dbReference type="VEuPathDB" id="TrichDB:TVAGG3_0590130"/>
<gene>
    <name evidence="3" type="ORF">TVAG_342370</name>
</gene>
<feature type="transmembrane region" description="Helical" evidence="2">
    <location>
        <begin position="37"/>
        <end position="60"/>
    </location>
</feature>
<keyword evidence="2" id="KW-1133">Transmembrane helix</keyword>
<dbReference type="EMBL" id="DS113885">
    <property type="protein sequence ID" value="EAX93920.1"/>
    <property type="molecule type" value="Genomic_DNA"/>
</dbReference>
<keyword evidence="2" id="KW-0472">Membrane</keyword>
<name>A2FME5_TRIV3</name>
<feature type="compositionally biased region" description="Basic and acidic residues" evidence="1">
    <location>
        <begin position="339"/>
        <end position="360"/>
    </location>
</feature>
<dbReference type="RefSeq" id="XP_001306850.1">
    <property type="nucleotide sequence ID" value="XM_001306849.1"/>
</dbReference>
<evidence type="ECO:0000313" key="4">
    <source>
        <dbReference type="Proteomes" id="UP000001542"/>
    </source>
</evidence>
<dbReference type="OrthoDB" id="10546429at2759"/>
<dbReference type="VEuPathDB" id="TrichDB:TVAG_342370"/>